<accession>A0AAD5LG73</accession>
<reference evidence="1" key="1">
    <citation type="submission" date="2021-12" db="EMBL/GenBank/DDBJ databases">
        <title>Prjna785345.</title>
        <authorList>
            <person name="Rujirawat T."/>
            <person name="Krajaejun T."/>
        </authorList>
    </citation>
    <scope>NUCLEOTIDE SEQUENCE</scope>
    <source>
        <strain evidence="1">Pi057C3</strain>
    </source>
</reference>
<dbReference type="Gene3D" id="2.40.160.200">
    <property type="entry name" value="LURP1-related"/>
    <property type="match status" value="1"/>
</dbReference>
<dbReference type="Proteomes" id="UP001209570">
    <property type="component" value="Unassembled WGS sequence"/>
</dbReference>
<keyword evidence="2" id="KW-1185">Reference proteome</keyword>
<gene>
    <name evidence="1" type="ORF">P43SY_003656</name>
</gene>
<protein>
    <recommendedName>
        <fullName evidence="3">Tubby C-terminal domain-containing protein</fullName>
    </recommendedName>
</protein>
<evidence type="ECO:0008006" key="3">
    <source>
        <dbReference type="Google" id="ProtNLM"/>
    </source>
</evidence>
<evidence type="ECO:0000313" key="1">
    <source>
        <dbReference type="EMBL" id="KAJ0396953.1"/>
    </source>
</evidence>
<sequence>MGAKTSKAVAPAYDVVGLTPRTDKLEVFGSTYCFPVAKKWIVTKRTVNVLSITRSFSIDMMMRDADDPTGGVVLHLDGVQMLWDGDGEPLAALVGNSGANTFDVRNVRTNDYELRVHRVLVHGKHTTFAKFVHHATGKLYTLGYTGDWQARHHISVWVAGNEQGDERSTVARVSPLSPVGRNMSYALEVAAGVDAALVLVLCYVLDHTVAQSDGVETR</sequence>
<proteinExistence type="predicted"/>
<organism evidence="1 2">
    <name type="scientific">Pythium insidiosum</name>
    <name type="common">Pythiosis disease agent</name>
    <dbReference type="NCBI Taxonomy" id="114742"/>
    <lineage>
        <taxon>Eukaryota</taxon>
        <taxon>Sar</taxon>
        <taxon>Stramenopiles</taxon>
        <taxon>Oomycota</taxon>
        <taxon>Peronosporomycetes</taxon>
        <taxon>Pythiales</taxon>
        <taxon>Pythiaceae</taxon>
        <taxon>Pythium</taxon>
    </lineage>
</organism>
<dbReference type="Pfam" id="PF04525">
    <property type="entry name" value="LOR"/>
    <property type="match status" value="1"/>
</dbReference>
<dbReference type="InterPro" id="IPR007612">
    <property type="entry name" value="LOR"/>
</dbReference>
<dbReference type="EMBL" id="JAKCXM010000273">
    <property type="protein sequence ID" value="KAJ0396953.1"/>
    <property type="molecule type" value="Genomic_DNA"/>
</dbReference>
<dbReference type="AlphaFoldDB" id="A0AAD5LG73"/>
<dbReference type="InterPro" id="IPR038595">
    <property type="entry name" value="LOR_sf"/>
</dbReference>
<comment type="caution">
    <text evidence="1">The sequence shown here is derived from an EMBL/GenBank/DDBJ whole genome shotgun (WGS) entry which is preliminary data.</text>
</comment>
<evidence type="ECO:0000313" key="2">
    <source>
        <dbReference type="Proteomes" id="UP001209570"/>
    </source>
</evidence>
<name>A0AAD5LG73_PYTIN</name>